<dbReference type="InterPro" id="IPR002104">
    <property type="entry name" value="Integrase_catalytic"/>
</dbReference>
<dbReference type="Pfam" id="PF00589">
    <property type="entry name" value="Phage_integrase"/>
    <property type="match status" value="1"/>
</dbReference>
<name>A0A0Q2Q8F9_MYCGO</name>
<gene>
    <name evidence="3" type="ORF">AO501_00905</name>
</gene>
<dbReference type="AlphaFoldDB" id="A0A0Q2Q8F9"/>
<dbReference type="STRING" id="1778.A9W97_02465"/>
<dbReference type="PROSITE" id="PS51898">
    <property type="entry name" value="TYR_RECOMBINASE"/>
    <property type="match status" value="1"/>
</dbReference>
<dbReference type="InterPro" id="IPR011010">
    <property type="entry name" value="DNA_brk_join_enz"/>
</dbReference>
<evidence type="ECO:0000256" key="1">
    <source>
        <dbReference type="ARBA" id="ARBA00023172"/>
    </source>
</evidence>
<sequence length="714" mass="79732">MPGCECELDCRGLCRRHALDWRKAGSGPVEEFIAAAQALRRRANCVVAGCTREGVARHGLCKFHGIRLYRGRGSGRPSREELAAWIANEKPRIAGHQFYLADLPQLVRLELLYALQRRDEAPPSLDPVQVRILISRLEGASSVRRADPEAVCESGGVQYNGTIKGLFRDLRRHLERAWTQYSGTDPYGGDVWHLELLDLQSNGSRRWPAATKGTVDFGVIELGWLREVLQGWARSTRPYVQGLRQALRACQVASQTLVAAGRADPATLGAGDFVLVEQAIAEHRRADGSRYSAKYRIQLLRVFDQVIEHARTNALMSEVPDPFRPSQRRYRLIEETNEEQLGKALPEKVIRQLDQHLPLLGPTGPNGSMSAADLRAMHQTIYQILRDTGRRPGEIVSLKIGCVEVIDGQHNLVYDNHKAARLRRRLPITTETAEIITAWQRRRTQLHTAPSTRQWLFPSPLLRARQARGHLITSSIGVAFRYWIESIPTINGELLGPDGTPLPFDRSLITPYVLRHSYAQRHADAGVPVDVLKELLDHRSIQTTLGYYKITHKRKQQAIRAVGSLAIDASGNPSSFADPLAYERASVSVPFGNCTEPSNVKAGGGACPIRFQCAGCGFYRPDPSYLPAIEEHIHSLKADRETARAMEAADYVIANMSSEIEAFNRVVDTMRRRLGELDPEQRTEIDEASRILRRARAARRIPITAVSTSGRQTG</sequence>
<dbReference type="GO" id="GO:0015074">
    <property type="term" value="P:DNA integration"/>
    <property type="evidence" value="ECO:0007669"/>
    <property type="project" value="InterPro"/>
</dbReference>
<dbReference type="GO" id="GO:0003677">
    <property type="term" value="F:DNA binding"/>
    <property type="evidence" value="ECO:0007669"/>
    <property type="project" value="InterPro"/>
</dbReference>
<reference evidence="3 4" key="1">
    <citation type="submission" date="2015-10" db="EMBL/GenBank/DDBJ databases">
        <title>Mycobacterium gordonae draft genome assembly.</title>
        <authorList>
            <person name="Ustinova V."/>
            <person name="Smirnova T."/>
            <person name="Blagodatskikh K."/>
            <person name="Varlamov D."/>
            <person name="Larionova E."/>
            <person name="Chernousova L."/>
        </authorList>
    </citation>
    <scope>NUCLEOTIDE SEQUENCE [LARGE SCALE GENOMIC DNA]</scope>
    <source>
        <strain evidence="3 4">CTRI 14-8773</strain>
    </source>
</reference>
<organism evidence="3 4">
    <name type="scientific">Mycobacterium gordonae</name>
    <dbReference type="NCBI Taxonomy" id="1778"/>
    <lineage>
        <taxon>Bacteria</taxon>
        <taxon>Bacillati</taxon>
        <taxon>Actinomycetota</taxon>
        <taxon>Actinomycetes</taxon>
        <taxon>Mycobacteriales</taxon>
        <taxon>Mycobacteriaceae</taxon>
        <taxon>Mycobacterium</taxon>
    </lineage>
</organism>
<dbReference type="SUPFAM" id="SSF56349">
    <property type="entry name" value="DNA breaking-rejoining enzymes"/>
    <property type="match status" value="1"/>
</dbReference>
<dbReference type="InterPro" id="IPR050090">
    <property type="entry name" value="Tyrosine_recombinase_XerCD"/>
</dbReference>
<dbReference type="GO" id="GO:0006310">
    <property type="term" value="P:DNA recombination"/>
    <property type="evidence" value="ECO:0007669"/>
    <property type="project" value="UniProtKB-KW"/>
</dbReference>
<evidence type="ECO:0000259" key="2">
    <source>
        <dbReference type="PROSITE" id="PS51898"/>
    </source>
</evidence>
<dbReference type="EMBL" id="LKTM01000356">
    <property type="protein sequence ID" value="KQH76213.1"/>
    <property type="molecule type" value="Genomic_DNA"/>
</dbReference>
<evidence type="ECO:0000313" key="3">
    <source>
        <dbReference type="EMBL" id="KQH76213.1"/>
    </source>
</evidence>
<feature type="domain" description="Tyr recombinase" evidence="2">
    <location>
        <begin position="340"/>
        <end position="560"/>
    </location>
</feature>
<evidence type="ECO:0000313" key="4">
    <source>
        <dbReference type="Proteomes" id="UP000051677"/>
    </source>
</evidence>
<protein>
    <recommendedName>
        <fullName evidence="2">Tyr recombinase domain-containing protein</fullName>
    </recommendedName>
</protein>
<dbReference type="InterPro" id="IPR013762">
    <property type="entry name" value="Integrase-like_cat_sf"/>
</dbReference>
<keyword evidence="1" id="KW-0233">DNA recombination</keyword>
<dbReference type="Proteomes" id="UP000051677">
    <property type="component" value="Unassembled WGS sequence"/>
</dbReference>
<accession>A0A0Q2Q8F9</accession>
<proteinExistence type="predicted"/>
<dbReference type="Gene3D" id="1.10.443.10">
    <property type="entry name" value="Intergrase catalytic core"/>
    <property type="match status" value="1"/>
</dbReference>
<comment type="caution">
    <text evidence="3">The sequence shown here is derived from an EMBL/GenBank/DDBJ whole genome shotgun (WGS) entry which is preliminary data.</text>
</comment>
<dbReference type="PANTHER" id="PTHR30349">
    <property type="entry name" value="PHAGE INTEGRASE-RELATED"/>
    <property type="match status" value="1"/>
</dbReference>